<comment type="caution">
    <text evidence="1">The sequence shown here is derived from an EMBL/GenBank/DDBJ whole genome shotgun (WGS) entry which is preliminary data.</text>
</comment>
<dbReference type="AlphaFoldDB" id="M1YXP0"/>
<dbReference type="EMBL" id="CAQJ01000032">
    <property type="protein sequence ID" value="CCQ90454.1"/>
    <property type="molecule type" value="Genomic_DNA"/>
</dbReference>
<sequence>MPVNDTYLDPKDRAYNPAKTEVVMVRRQVFIDYKKSYGGISPYINGIMGGTRARLLFTFCENAEGHDYGKVLRFQVPRVDCPECYGRTEWAALPGETRFFIDTLSTAVELAGISFKDRLPVTVSWVRAHLPDPEFTELDTLVAGMVDSDDYKKLKRGDELRPVFRDDPIANFSDVMWVRAGTPKKAFPEGYVASKHYPV</sequence>
<proteinExistence type="predicted"/>
<evidence type="ECO:0000313" key="1">
    <source>
        <dbReference type="EMBL" id="CCQ90454.1"/>
    </source>
</evidence>
<evidence type="ECO:0000313" key="2">
    <source>
        <dbReference type="Proteomes" id="UP000011704"/>
    </source>
</evidence>
<reference evidence="1 2" key="1">
    <citation type="journal article" date="2013" name="Front. Microbiol.">
        <title>The genome of Nitrospina gracilis illuminates the metabolism and evolution of the major marine nitrite oxidizer.</title>
        <authorList>
            <person name="Luecker S."/>
            <person name="Nowka B."/>
            <person name="Rattei T."/>
            <person name="Spieck E."/>
            <person name="and Daims H."/>
        </authorList>
    </citation>
    <scope>NUCLEOTIDE SEQUENCE [LARGE SCALE GENOMIC DNA]</scope>
    <source>
        <strain evidence="1 2">3/211</strain>
    </source>
</reference>
<organism evidence="1 2">
    <name type="scientific">Nitrospina gracilis (strain 3/211)</name>
    <dbReference type="NCBI Taxonomy" id="1266370"/>
    <lineage>
        <taxon>Bacteria</taxon>
        <taxon>Pseudomonadati</taxon>
        <taxon>Nitrospinota/Tectimicrobiota group</taxon>
        <taxon>Nitrospinota</taxon>
        <taxon>Nitrospinia</taxon>
        <taxon>Nitrospinales</taxon>
        <taxon>Nitrospinaceae</taxon>
        <taxon>Nitrospina</taxon>
    </lineage>
</organism>
<dbReference type="STRING" id="1266370.NITGR_290053"/>
<dbReference type="Proteomes" id="UP000011704">
    <property type="component" value="Unassembled WGS sequence"/>
</dbReference>
<keyword evidence="2" id="KW-1185">Reference proteome</keyword>
<dbReference type="HOGENOM" id="CLU_1370937_0_0_0"/>
<dbReference type="OrthoDB" id="5430171at2"/>
<dbReference type="InParanoid" id="M1YXP0"/>
<protein>
    <submittedName>
        <fullName evidence="1">Uncharacterized protein</fullName>
    </submittedName>
</protein>
<accession>M1YXP0</accession>
<name>M1YXP0_NITG3</name>
<dbReference type="RefSeq" id="WP_005007959.1">
    <property type="nucleotide sequence ID" value="NZ_HG422173.1"/>
</dbReference>
<gene>
    <name evidence="1" type="ORF">NITGR_290053</name>
</gene>